<dbReference type="EMBL" id="QQAZ01000001">
    <property type="protein sequence ID" value="RDI55451.1"/>
    <property type="molecule type" value="Genomic_DNA"/>
</dbReference>
<dbReference type="GO" id="GO:0016530">
    <property type="term" value="F:metallochaperone activity"/>
    <property type="evidence" value="ECO:0007669"/>
    <property type="project" value="TreeGrafter"/>
</dbReference>
<dbReference type="OrthoDB" id="4307003at2"/>
<dbReference type="PANTHER" id="PTHR43680">
    <property type="entry name" value="NITRATE REDUCTASE MOLYBDENUM COFACTOR ASSEMBLY CHAPERONE"/>
    <property type="match status" value="1"/>
</dbReference>
<sequence length="212" mass="22952">MSPSAGDRAAAWQVQSLLLGYPDEVLLGRRALLRRAAGALPKAVGAPLRSVLDYLDRTEPLALATEYVDTFDHRKRFSPYLTYFLYGDTRKRGMALLRFKQVYKAAGLALGDEELPDHLAVVLEFAAANTDAGHGLLVEYRVGVELMRLGLREAGSPWAGVLDSVSATLPPLHGSDRDALARLIAEGPPGEEVGLEPFAPPSYMGEPIGGRR</sequence>
<accession>A0A370HDZ4</accession>
<evidence type="ECO:0000313" key="2">
    <source>
        <dbReference type="EMBL" id="RDI55451.1"/>
    </source>
</evidence>
<dbReference type="InterPro" id="IPR003765">
    <property type="entry name" value="NO3_reductase_chaperone_NarJ"/>
</dbReference>
<comment type="caution">
    <text evidence="2">The sequence shown here is derived from an EMBL/GenBank/DDBJ whole genome shotgun (WGS) entry which is preliminary data.</text>
</comment>
<proteinExistence type="predicted"/>
<keyword evidence="1" id="KW-0534">Nitrate assimilation</keyword>
<dbReference type="GO" id="GO:0051082">
    <property type="term" value="F:unfolded protein binding"/>
    <property type="evidence" value="ECO:0007669"/>
    <property type="project" value="InterPro"/>
</dbReference>
<organism evidence="2 3">
    <name type="scientific">Nocardia mexicana</name>
    <dbReference type="NCBI Taxonomy" id="279262"/>
    <lineage>
        <taxon>Bacteria</taxon>
        <taxon>Bacillati</taxon>
        <taxon>Actinomycetota</taxon>
        <taxon>Actinomycetes</taxon>
        <taxon>Mycobacteriales</taxon>
        <taxon>Nocardiaceae</taxon>
        <taxon>Nocardia</taxon>
    </lineage>
</organism>
<keyword evidence="3" id="KW-1185">Reference proteome</keyword>
<evidence type="ECO:0000256" key="1">
    <source>
        <dbReference type="ARBA" id="ARBA00023063"/>
    </source>
</evidence>
<protein>
    <submittedName>
        <fullName evidence="2">Respiratory nitrate reductase chaperone NarJ</fullName>
    </submittedName>
</protein>
<dbReference type="NCBIfam" id="TIGR00684">
    <property type="entry name" value="narJ"/>
    <property type="match status" value="1"/>
</dbReference>
<dbReference type="Gene3D" id="1.10.3480.10">
    <property type="entry name" value="TorD-like"/>
    <property type="match status" value="1"/>
</dbReference>
<dbReference type="GO" id="GO:0051131">
    <property type="term" value="P:chaperone-mediated protein complex assembly"/>
    <property type="evidence" value="ECO:0007669"/>
    <property type="project" value="InterPro"/>
</dbReference>
<gene>
    <name evidence="2" type="ORF">DFR68_101284</name>
</gene>
<dbReference type="AlphaFoldDB" id="A0A370HDZ4"/>
<dbReference type="PANTHER" id="PTHR43680:SF2">
    <property type="entry name" value="NITRATE REDUCTASE MOLYBDENUM COFACTOR ASSEMBLY CHAPERONE NARJ"/>
    <property type="match status" value="1"/>
</dbReference>
<name>A0A370HDZ4_9NOCA</name>
<dbReference type="InterPro" id="IPR020945">
    <property type="entry name" value="DMSO/NO3_reduct_chaperone"/>
</dbReference>
<reference evidence="2 3" key="1">
    <citation type="submission" date="2018-07" db="EMBL/GenBank/DDBJ databases">
        <title>Genomic Encyclopedia of Type Strains, Phase IV (KMG-IV): sequencing the most valuable type-strain genomes for metagenomic binning, comparative biology and taxonomic classification.</title>
        <authorList>
            <person name="Goeker M."/>
        </authorList>
    </citation>
    <scope>NUCLEOTIDE SEQUENCE [LARGE SCALE GENOMIC DNA]</scope>
    <source>
        <strain evidence="2 3">DSM 44952</strain>
    </source>
</reference>
<dbReference type="Proteomes" id="UP000255355">
    <property type="component" value="Unassembled WGS sequence"/>
</dbReference>
<dbReference type="GO" id="GO:0042128">
    <property type="term" value="P:nitrate assimilation"/>
    <property type="evidence" value="ECO:0007669"/>
    <property type="project" value="UniProtKB-KW"/>
</dbReference>
<dbReference type="Pfam" id="PF02613">
    <property type="entry name" value="Nitrate_red_del"/>
    <property type="match status" value="1"/>
</dbReference>
<evidence type="ECO:0000313" key="3">
    <source>
        <dbReference type="Proteomes" id="UP000255355"/>
    </source>
</evidence>
<dbReference type="RefSeq" id="WP_068023032.1">
    <property type="nucleotide sequence ID" value="NZ_QQAZ01000001.1"/>
</dbReference>
<dbReference type="STRING" id="1210089.GCA_001613165_04572"/>
<dbReference type="InterPro" id="IPR036411">
    <property type="entry name" value="TorD-like_sf"/>
</dbReference>
<dbReference type="SUPFAM" id="SSF89155">
    <property type="entry name" value="TorD-like"/>
    <property type="match status" value="1"/>
</dbReference>